<dbReference type="Proteomes" id="UP000827986">
    <property type="component" value="Unassembled WGS sequence"/>
</dbReference>
<reference evidence="3" key="1">
    <citation type="submission" date="2021-09" db="EMBL/GenBank/DDBJ databases">
        <title>The genome of Mauremys mutica provides insights into the evolution of semi-aquatic lifestyle.</title>
        <authorList>
            <person name="Gong S."/>
            <person name="Gao Y."/>
        </authorList>
    </citation>
    <scope>NUCLEOTIDE SEQUENCE</scope>
    <source>
        <strain evidence="3">MM-2020</strain>
        <tissue evidence="3">Muscle</tissue>
    </source>
</reference>
<comment type="caution">
    <text evidence="3">The sequence shown here is derived from an EMBL/GenBank/DDBJ whole genome shotgun (WGS) entry which is preliminary data.</text>
</comment>
<feature type="region of interest" description="Disordered" evidence="1">
    <location>
        <begin position="1"/>
        <end position="36"/>
    </location>
</feature>
<dbReference type="AlphaFoldDB" id="A0A9D3XPF1"/>
<accession>A0A9D3XPF1</accession>
<keyword evidence="4" id="KW-1185">Reference proteome</keyword>
<organism evidence="3 4">
    <name type="scientific">Mauremys mutica</name>
    <name type="common">yellowpond turtle</name>
    <dbReference type="NCBI Taxonomy" id="74926"/>
    <lineage>
        <taxon>Eukaryota</taxon>
        <taxon>Metazoa</taxon>
        <taxon>Chordata</taxon>
        <taxon>Craniata</taxon>
        <taxon>Vertebrata</taxon>
        <taxon>Euteleostomi</taxon>
        <taxon>Archelosauria</taxon>
        <taxon>Testudinata</taxon>
        <taxon>Testudines</taxon>
        <taxon>Cryptodira</taxon>
        <taxon>Durocryptodira</taxon>
        <taxon>Testudinoidea</taxon>
        <taxon>Geoemydidae</taxon>
        <taxon>Geoemydinae</taxon>
        <taxon>Mauremys</taxon>
    </lineage>
</organism>
<keyword evidence="2" id="KW-1133">Transmembrane helix</keyword>
<feature type="transmembrane region" description="Helical" evidence="2">
    <location>
        <begin position="73"/>
        <end position="100"/>
    </location>
</feature>
<evidence type="ECO:0000256" key="2">
    <source>
        <dbReference type="SAM" id="Phobius"/>
    </source>
</evidence>
<evidence type="ECO:0000313" key="4">
    <source>
        <dbReference type="Proteomes" id="UP000827986"/>
    </source>
</evidence>
<name>A0A9D3XPF1_9SAUR</name>
<evidence type="ECO:0000256" key="1">
    <source>
        <dbReference type="SAM" id="MobiDB-lite"/>
    </source>
</evidence>
<evidence type="ECO:0000313" key="3">
    <source>
        <dbReference type="EMBL" id="KAH1182795.1"/>
    </source>
</evidence>
<gene>
    <name evidence="3" type="ORF">KIL84_004287</name>
</gene>
<dbReference type="EMBL" id="JAHDVG010000466">
    <property type="protein sequence ID" value="KAH1182795.1"/>
    <property type="molecule type" value="Genomic_DNA"/>
</dbReference>
<sequence>MGKTADSTEHTPQGEVRPICNGDPETRGEMETQKNPQQEKFLMEVPSRNGDATRERDPGCLAPVRKPIVWGTVAFLLIVGLVAALAGEFPACLAASVLPIQLHVLPSQPL</sequence>
<proteinExistence type="predicted"/>
<keyword evidence="2" id="KW-0472">Membrane</keyword>
<keyword evidence="2" id="KW-0812">Transmembrane</keyword>
<protein>
    <submittedName>
        <fullName evidence="3">Uncharacterized protein</fullName>
    </submittedName>
</protein>